<gene>
    <name evidence="3" type="ORF">NCGR_LOCUS13329</name>
</gene>
<organism evidence="3 4">
    <name type="scientific">Miscanthus lutarioriparius</name>
    <dbReference type="NCBI Taxonomy" id="422564"/>
    <lineage>
        <taxon>Eukaryota</taxon>
        <taxon>Viridiplantae</taxon>
        <taxon>Streptophyta</taxon>
        <taxon>Embryophyta</taxon>
        <taxon>Tracheophyta</taxon>
        <taxon>Spermatophyta</taxon>
        <taxon>Magnoliopsida</taxon>
        <taxon>Liliopsida</taxon>
        <taxon>Poales</taxon>
        <taxon>Poaceae</taxon>
        <taxon>PACMAD clade</taxon>
        <taxon>Panicoideae</taxon>
        <taxon>Andropogonodae</taxon>
        <taxon>Andropogoneae</taxon>
        <taxon>Saccharinae</taxon>
        <taxon>Miscanthus</taxon>
    </lineage>
</organism>
<evidence type="ECO:0000259" key="2">
    <source>
        <dbReference type="Pfam" id="PF10551"/>
    </source>
</evidence>
<dbReference type="OrthoDB" id="680707at2759"/>
<reference evidence="3" key="1">
    <citation type="submission" date="2020-10" db="EMBL/GenBank/DDBJ databases">
        <authorList>
            <person name="Han B."/>
            <person name="Lu T."/>
            <person name="Zhao Q."/>
            <person name="Huang X."/>
            <person name="Zhao Y."/>
        </authorList>
    </citation>
    <scope>NUCLEOTIDE SEQUENCE</scope>
</reference>
<feature type="region of interest" description="Disordered" evidence="1">
    <location>
        <begin position="138"/>
        <end position="160"/>
    </location>
</feature>
<sequence length="471" mass="52968">MEPDGGADEDLDIEGGGPSTVQADWLEGMDPKSTFMLNFKHLGNPKKARKDLRCFCFEKIVDSDRTNLKDLIQSIIEQYPPSYMEVAHLQYHDHVLKSFPEVKTDQDLMLMFERHMNTKVVDMFIAYCDPSEQYHPITEWDSENRNKPNKPPGDTTQLDEGEDAYLRNPQPENEHVGVDDEGMYNEPVHGLDLVVYSSKDKDKQYVLVEDDEDEVESGSELGKSGSESESEIEEAEDLVGDDNEKDAIGSPNSLAICTDAGQAIMNGVKEVFPQVEHRECMFHLVTNFKKKFHGKVFDDHLWAAAYSWNSYVFEKHWLAMEKEKPAATAYLRKCHTREPKKKKKAASQSSIVPMDDETTTQSMSFPPRRSQSIEPAAKKKSKQGTTESVGSARSKKGSNQPEPSTELTSGAAPTSKTVKAKAKTKTKRKNIAKDIAIKPLILDSPTMDTRSKICNHVSPAMSTRSKRRLSL</sequence>
<feature type="compositionally biased region" description="Polar residues" evidence="1">
    <location>
        <begin position="383"/>
        <end position="408"/>
    </location>
</feature>
<feature type="compositionally biased region" description="Acidic residues" evidence="1">
    <location>
        <begin position="228"/>
        <end position="244"/>
    </location>
</feature>
<dbReference type="EMBL" id="CAJGYO010000003">
    <property type="protein sequence ID" value="CAD6219710.1"/>
    <property type="molecule type" value="Genomic_DNA"/>
</dbReference>
<accession>A0A811NBM7</accession>
<dbReference type="InterPro" id="IPR018289">
    <property type="entry name" value="MULE_transposase_dom"/>
</dbReference>
<evidence type="ECO:0000313" key="3">
    <source>
        <dbReference type="EMBL" id="CAD6219710.1"/>
    </source>
</evidence>
<feature type="compositionally biased region" description="Low complexity" evidence="1">
    <location>
        <begin position="218"/>
        <end position="227"/>
    </location>
</feature>
<dbReference type="PANTHER" id="PTHR31973">
    <property type="entry name" value="POLYPROTEIN, PUTATIVE-RELATED"/>
    <property type="match status" value="1"/>
</dbReference>
<feature type="compositionally biased region" description="Basic residues" evidence="1">
    <location>
        <begin position="336"/>
        <end position="345"/>
    </location>
</feature>
<feature type="region of interest" description="Disordered" evidence="1">
    <location>
        <begin position="207"/>
        <end position="246"/>
    </location>
</feature>
<evidence type="ECO:0000313" key="4">
    <source>
        <dbReference type="Proteomes" id="UP000604825"/>
    </source>
</evidence>
<feature type="compositionally biased region" description="Acidic residues" evidence="1">
    <location>
        <begin position="208"/>
        <end position="217"/>
    </location>
</feature>
<feature type="domain" description="MULE transposase" evidence="2">
    <location>
        <begin position="249"/>
        <end position="287"/>
    </location>
</feature>
<name>A0A811NBM7_9POAL</name>
<feature type="region of interest" description="Disordered" evidence="1">
    <location>
        <begin position="336"/>
        <end position="426"/>
    </location>
</feature>
<evidence type="ECO:0000256" key="1">
    <source>
        <dbReference type="SAM" id="MobiDB-lite"/>
    </source>
</evidence>
<dbReference type="AlphaFoldDB" id="A0A811NBM7"/>
<protein>
    <recommendedName>
        <fullName evidence="2">MULE transposase domain-containing protein</fullName>
    </recommendedName>
</protein>
<dbReference type="Proteomes" id="UP000604825">
    <property type="component" value="Unassembled WGS sequence"/>
</dbReference>
<feature type="compositionally biased region" description="Polar residues" evidence="1">
    <location>
        <begin position="359"/>
        <end position="373"/>
    </location>
</feature>
<proteinExistence type="predicted"/>
<feature type="region of interest" description="Disordered" evidence="1">
    <location>
        <begin position="165"/>
        <end position="184"/>
    </location>
</feature>
<keyword evidence="4" id="KW-1185">Reference proteome</keyword>
<comment type="caution">
    <text evidence="3">The sequence shown here is derived from an EMBL/GenBank/DDBJ whole genome shotgun (WGS) entry which is preliminary data.</text>
</comment>
<dbReference type="PANTHER" id="PTHR31973:SF187">
    <property type="entry name" value="MUTATOR TRANSPOSASE MUDRA PROTEIN"/>
    <property type="match status" value="1"/>
</dbReference>
<dbReference type="Pfam" id="PF10551">
    <property type="entry name" value="MULE"/>
    <property type="match status" value="1"/>
</dbReference>